<evidence type="ECO:0000256" key="6">
    <source>
        <dbReference type="ARBA" id="ARBA00022777"/>
    </source>
</evidence>
<comment type="caution">
    <text evidence="11">The sequence shown here is derived from an EMBL/GenBank/DDBJ whole genome shotgun (WGS) entry which is preliminary data.</text>
</comment>
<accession>A0A0M1P1Z8</accession>
<evidence type="ECO:0000256" key="3">
    <source>
        <dbReference type="ARBA" id="ARBA00022553"/>
    </source>
</evidence>
<protein>
    <recommendedName>
        <fullName evidence="2">histidine kinase</fullName>
        <ecNumber evidence="2">2.7.13.3</ecNumber>
    </recommendedName>
</protein>
<dbReference type="OrthoDB" id="9815750at2"/>
<evidence type="ECO:0000256" key="2">
    <source>
        <dbReference type="ARBA" id="ARBA00012438"/>
    </source>
</evidence>
<dbReference type="Gene3D" id="1.10.287.130">
    <property type="match status" value="1"/>
</dbReference>
<dbReference type="SMART" id="SM00387">
    <property type="entry name" value="HATPase_c"/>
    <property type="match status" value="1"/>
</dbReference>
<dbReference type="GO" id="GO:0000155">
    <property type="term" value="F:phosphorelay sensor kinase activity"/>
    <property type="evidence" value="ECO:0007669"/>
    <property type="project" value="InterPro"/>
</dbReference>
<keyword evidence="12" id="KW-1185">Reference proteome</keyword>
<keyword evidence="9" id="KW-0812">Transmembrane</keyword>
<dbReference type="Proteomes" id="UP000036932">
    <property type="component" value="Unassembled WGS sequence"/>
</dbReference>
<dbReference type="PRINTS" id="PR00344">
    <property type="entry name" value="BCTRLSENSOR"/>
</dbReference>
<dbReference type="InterPro" id="IPR003594">
    <property type="entry name" value="HATPase_dom"/>
</dbReference>
<dbReference type="PANTHER" id="PTHR43065:SF46">
    <property type="entry name" value="C4-DICARBOXYLATE TRANSPORT SENSOR PROTEIN DCTB"/>
    <property type="match status" value="1"/>
</dbReference>
<dbReference type="GO" id="GO:0005524">
    <property type="term" value="F:ATP binding"/>
    <property type="evidence" value="ECO:0007669"/>
    <property type="project" value="UniProtKB-KW"/>
</dbReference>
<evidence type="ECO:0000313" key="12">
    <source>
        <dbReference type="Proteomes" id="UP000036932"/>
    </source>
</evidence>
<dbReference type="SMART" id="SM00388">
    <property type="entry name" value="HisKA"/>
    <property type="match status" value="1"/>
</dbReference>
<dbReference type="InterPro" id="IPR003661">
    <property type="entry name" value="HisK_dim/P_dom"/>
</dbReference>
<feature type="transmembrane region" description="Helical" evidence="9">
    <location>
        <begin position="242"/>
        <end position="262"/>
    </location>
</feature>
<sequence>MKGMIKYILLLLLVVPLLLVSTISMGKSDARNVQTVISDWQFMWDDQPGALISPTIVRDREKEEWLTGAQEKERSLNSDGVNSAWNRFTLPALPWKHSAIMINHVKGQNVLAFLDDEPVFEAKRDYGYTNHALLIPVHPEDAGKTVYVWTNGTHHMPGIQGEVILGDYEHLQRVFIKNDMKDFILGCSFFIIAVVMLFCCLFLPKYTVSSWLSLSVVILASGTLLITYSPFLYTFYEDLGKLWVSLFDISLFAVLPALYYYFENIYGPGPYRLLRYCRRFQVAYSGVCLLFLVVNIFAPQSVYEMYYFVSVKFLGILIILELLLLIGITILYASKRNMDAYIFSVGFGMMAVATVGDLLTFYYRGGHYVFVLWKWGLVAMMVSLIVMLGRKFVRSHEQVLTYSRKLEMFNDELQRSEKLEVISELAASVTHEVRNPLQVTRGFMQLLSENSKDKDREYFNLALKELDRASGIITDFLTFAKPEMEHETRLNVGDELKHVRGILQPLANLSGGTIELELTQDLFMIGNSSKLKQAMINIVKNSIEALDGEGLVRIWAYARNGEIIIHIKDNGIGMDDEDLARLGEAYFSKKSKGTGLGLMVTFRIIEAMQGSINFYSKKGSGTEVVICFPSIMSTKSE</sequence>
<keyword evidence="5" id="KW-0547">Nucleotide-binding</keyword>
<evidence type="ECO:0000256" key="7">
    <source>
        <dbReference type="ARBA" id="ARBA00022840"/>
    </source>
</evidence>
<evidence type="ECO:0000256" key="1">
    <source>
        <dbReference type="ARBA" id="ARBA00000085"/>
    </source>
</evidence>
<keyword evidence="9" id="KW-0472">Membrane</keyword>
<dbReference type="CDD" id="cd00082">
    <property type="entry name" value="HisKA"/>
    <property type="match status" value="1"/>
</dbReference>
<dbReference type="Gene3D" id="3.30.565.10">
    <property type="entry name" value="Histidine kinase-like ATPase, C-terminal domain"/>
    <property type="match status" value="1"/>
</dbReference>
<feature type="transmembrane region" description="Helical" evidence="9">
    <location>
        <begin position="183"/>
        <end position="204"/>
    </location>
</feature>
<evidence type="ECO:0000256" key="8">
    <source>
        <dbReference type="ARBA" id="ARBA00023012"/>
    </source>
</evidence>
<keyword evidence="8" id="KW-0902">Two-component regulatory system</keyword>
<organism evidence="11 12">
    <name type="scientific">Paenibacillus solani</name>
    <dbReference type="NCBI Taxonomy" id="1705565"/>
    <lineage>
        <taxon>Bacteria</taxon>
        <taxon>Bacillati</taxon>
        <taxon>Bacillota</taxon>
        <taxon>Bacilli</taxon>
        <taxon>Bacillales</taxon>
        <taxon>Paenibacillaceae</taxon>
        <taxon>Paenibacillus</taxon>
    </lineage>
</organism>
<evidence type="ECO:0000313" key="11">
    <source>
        <dbReference type="EMBL" id="KOR88099.1"/>
    </source>
</evidence>
<dbReference type="InterPro" id="IPR004358">
    <property type="entry name" value="Sig_transdc_His_kin-like_C"/>
</dbReference>
<reference evidence="12" key="1">
    <citation type="submission" date="2015-08" db="EMBL/GenBank/DDBJ databases">
        <title>Genome sequencing project for genomic taxonomy and phylogenomics of Bacillus-like bacteria.</title>
        <authorList>
            <person name="Liu B."/>
            <person name="Wang J."/>
            <person name="Zhu Y."/>
            <person name="Liu G."/>
            <person name="Chen Q."/>
            <person name="Chen Z."/>
            <person name="Lan J."/>
            <person name="Che J."/>
            <person name="Ge C."/>
            <person name="Shi H."/>
            <person name="Pan Z."/>
            <person name="Liu X."/>
        </authorList>
    </citation>
    <scope>NUCLEOTIDE SEQUENCE [LARGE SCALE GENOMIC DNA]</scope>
    <source>
        <strain evidence="12">FJAT-22460</strain>
    </source>
</reference>
<dbReference type="InterPro" id="IPR036097">
    <property type="entry name" value="HisK_dim/P_sf"/>
</dbReference>
<feature type="transmembrane region" description="Helical" evidence="9">
    <location>
        <begin position="211"/>
        <end position="236"/>
    </location>
</feature>
<dbReference type="Pfam" id="PF00512">
    <property type="entry name" value="HisKA"/>
    <property type="match status" value="1"/>
</dbReference>
<dbReference type="InterPro" id="IPR005467">
    <property type="entry name" value="His_kinase_dom"/>
</dbReference>
<dbReference type="PANTHER" id="PTHR43065">
    <property type="entry name" value="SENSOR HISTIDINE KINASE"/>
    <property type="match status" value="1"/>
</dbReference>
<feature type="transmembrane region" description="Helical" evidence="9">
    <location>
        <begin position="368"/>
        <end position="388"/>
    </location>
</feature>
<dbReference type="EC" id="2.7.13.3" evidence="2"/>
<evidence type="ECO:0000256" key="4">
    <source>
        <dbReference type="ARBA" id="ARBA00022679"/>
    </source>
</evidence>
<feature type="domain" description="Histidine kinase" evidence="10">
    <location>
        <begin position="428"/>
        <end position="632"/>
    </location>
</feature>
<dbReference type="PATRIC" id="fig|1705565.3.peg.2342"/>
<feature type="transmembrane region" description="Helical" evidence="9">
    <location>
        <begin position="305"/>
        <end position="333"/>
    </location>
</feature>
<proteinExistence type="predicted"/>
<gene>
    <name evidence="11" type="ORF">AM231_02375</name>
</gene>
<evidence type="ECO:0000256" key="5">
    <source>
        <dbReference type="ARBA" id="ARBA00022741"/>
    </source>
</evidence>
<dbReference type="SUPFAM" id="SSF47384">
    <property type="entry name" value="Homodimeric domain of signal transducing histidine kinase"/>
    <property type="match status" value="1"/>
</dbReference>
<dbReference type="PROSITE" id="PS50109">
    <property type="entry name" value="HIS_KIN"/>
    <property type="match status" value="1"/>
</dbReference>
<dbReference type="InterPro" id="IPR036890">
    <property type="entry name" value="HATPase_C_sf"/>
</dbReference>
<dbReference type="SUPFAM" id="SSF55874">
    <property type="entry name" value="ATPase domain of HSP90 chaperone/DNA topoisomerase II/histidine kinase"/>
    <property type="match status" value="1"/>
</dbReference>
<keyword evidence="7" id="KW-0067">ATP-binding</keyword>
<keyword evidence="3" id="KW-0597">Phosphoprotein</keyword>
<keyword evidence="9" id="KW-1133">Transmembrane helix</keyword>
<name>A0A0M1P1Z8_9BACL</name>
<dbReference type="EMBL" id="LIUT01000001">
    <property type="protein sequence ID" value="KOR88099.1"/>
    <property type="molecule type" value="Genomic_DNA"/>
</dbReference>
<dbReference type="Pfam" id="PF02518">
    <property type="entry name" value="HATPase_c"/>
    <property type="match status" value="1"/>
</dbReference>
<evidence type="ECO:0000259" key="10">
    <source>
        <dbReference type="PROSITE" id="PS50109"/>
    </source>
</evidence>
<dbReference type="AlphaFoldDB" id="A0A0M1P1Z8"/>
<keyword evidence="6 11" id="KW-0418">Kinase</keyword>
<evidence type="ECO:0000256" key="9">
    <source>
        <dbReference type="SAM" id="Phobius"/>
    </source>
</evidence>
<feature type="transmembrane region" description="Helical" evidence="9">
    <location>
        <begin position="282"/>
        <end position="299"/>
    </location>
</feature>
<comment type="catalytic activity">
    <reaction evidence="1">
        <text>ATP + protein L-histidine = ADP + protein N-phospho-L-histidine.</text>
        <dbReference type="EC" id="2.7.13.3"/>
    </reaction>
</comment>
<feature type="transmembrane region" description="Helical" evidence="9">
    <location>
        <begin position="340"/>
        <end position="362"/>
    </location>
</feature>
<keyword evidence="4" id="KW-0808">Transferase</keyword>